<evidence type="ECO:0000256" key="4">
    <source>
        <dbReference type="ARBA" id="ARBA00022695"/>
    </source>
</evidence>
<sequence length="340" mass="39572">MSLQQQLNKIKNGEIAPIYLVLGQEQFLTDTFKQTITQQVIQNEDDELNFATFDMGETPLSVAVEEANTIPFFGDYRLVAIDNPYFLTGEKKNSTLEHNIDELLAYLEAPSSTTILVIYAPYEKLDERKKIVKLLKKQAVLVDTKMMQEKEVRQYVQNYINNAGYEITPEAFELFLRLSDMELSKIMSELNKILLYSSESKKITKDVIGNLVPKSLEHNIFDMVTYVTKGQSEQALILYRDLLLQGEETIKINSILISQFRLLLQVKIMLSNGYQQSNMLDILKIHPYRIKLAIQQVKSFELTELKDVFQDLVENDYRIKTGQMEKELLFELFLLRIRRR</sequence>
<dbReference type="AlphaFoldDB" id="A0AAF0I8N8"/>
<accession>A0AAF0I8N8</accession>
<dbReference type="KEGG" id="vie:OL234_08145"/>
<dbReference type="InterPro" id="IPR048466">
    <property type="entry name" value="DNA_pol3_delta-like_C"/>
</dbReference>
<keyword evidence="4 11" id="KW-0548">Nucleotidyltransferase</keyword>
<evidence type="ECO:0000256" key="8">
    <source>
        <dbReference type="ARBA" id="ARBA00049244"/>
    </source>
</evidence>
<dbReference type="PANTHER" id="PTHR34388">
    <property type="entry name" value="DNA POLYMERASE III SUBUNIT DELTA"/>
    <property type="match status" value="1"/>
</dbReference>
<evidence type="ECO:0000259" key="10">
    <source>
        <dbReference type="Pfam" id="PF21694"/>
    </source>
</evidence>
<evidence type="ECO:0000256" key="1">
    <source>
        <dbReference type="ARBA" id="ARBA00012417"/>
    </source>
</evidence>
<dbReference type="EC" id="2.7.7.7" evidence="1"/>
<dbReference type="Proteomes" id="UP001179647">
    <property type="component" value="Chromosome"/>
</dbReference>
<dbReference type="InterPro" id="IPR010372">
    <property type="entry name" value="DNA_pol3_delta_N"/>
</dbReference>
<organism evidence="11 12">
    <name type="scientific">Vagococcus intermedius</name>
    <dbReference type="NCBI Taxonomy" id="2991418"/>
    <lineage>
        <taxon>Bacteria</taxon>
        <taxon>Bacillati</taxon>
        <taxon>Bacillota</taxon>
        <taxon>Bacilli</taxon>
        <taxon>Lactobacillales</taxon>
        <taxon>Enterococcaceae</taxon>
        <taxon>Vagococcus</taxon>
    </lineage>
</organism>
<comment type="similarity">
    <text evidence="7">Belongs to the DNA polymerase HolA subunit family.</text>
</comment>
<dbReference type="Pfam" id="PF21694">
    <property type="entry name" value="DNA_pol3_delta_C"/>
    <property type="match status" value="1"/>
</dbReference>
<feature type="domain" description="DNA polymerase III delta subunit-like C-terminal" evidence="10">
    <location>
        <begin position="217"/>
        <end position="337"/>
    </location>
</feature>
<comment type="catalytic activity">
    <reaction evidence="8">
        <text>DNA(n) + a 2'-deoxyribonucleoside 5'-triphosphate = DNA(n+1) + diphosphate</text>
        <dbReference type="Rhea" id="RHEA:22508"/>
        <dbReference type="Rhea" id="RHEA-COMP:17339"/>
        <dbReference type="Rhea" id="RHEA-COMP:17340"/>
        <dbReference type="ChEBI" id="CHEBI:33019"/>
        <dbReference type="ChEBI" id="CHEBI:61560"/>
        <dbReference type="ChEBI" id="CHEBI:173112"/>
        <dbReference type="EC" id="2.7.7.7"/>
    </reaction>
</comment>
<reference evidence="11" key="1">
    <citation type="submission" date="2022-10" db="EMBL/GenBank/DDBJ databases">
        <title>Vagococcus sp. isolated from poultry meat.</title>
        <authorList>
            <person name="Johansson P."/>
            <person name="Bjorkroth J."/>
        </authorList>
    </citation>
    <scope>NUCLEOTIDE SEQUENCE</scope>
    <source>
        <strain evidence="11">STAA11</strain>
    </source>
</reference>
<evidence type="ECO:0000256" key="6">
    <source>
        <dbReference type="ARBA" id="ARBA00022932"/>
    </source>
</evidence>
<dbReference type="InterPro" id="IPR027417">
    <property type="entry name" value="P-loop_NTPase"/>
</dbReference>
<evidence type="ECO:0000256" key="7">
    <source>
        <dbReference type="ARBA" id="ARBA00034754"/>
    </source>
</evidence>
<dbReference type="InterPro" id="IPR005790">
    <property type="entry name" value="DNA_polIII_delta"/>
</dbReference>
<dbReference type="GO" id="GO:0006261">
    <property type="term" value="P:DNA-templated DNA replication"/>
    <property type="evidence" value="ECO:0007669"/>
    <property type="project" value="TreeGrafter"/>
</dbReference>
<evidence type="ECO:0000259" key="9">
    <source>
        <dbReference type="Pfam" id="PF06144"/>
    </source>
</evidence>
<dbReference type="InterPro" id="IPR008921">
    <property type="entry name" value="DNA_pol3_clamp-load_cplx_C"/>
</dbReference>
<dbReference type="Gene3D" id="1.10.8.60">
    <property type="match status" value="1"/>
</dbReference>
<dbReference type="GO" id="GO:0003677">
    <property type="term" value="F:DNA binding"/>
    <property type="evidence" value="ECO:0007669"/>
    <property type="project" value="InterPro"/>
</dbReference>
<protein>
    <recommendedName>
        <fullName evidence="2">DNA polymerase III subunit delta</fullName>
        <ecNumber evidence="1">2.7.7.7</ecNumber>
    </recommendedName>
</protein>
<evidence type="ECO:0000256" key="5">
    <source>
        <dbReference type="ARBA" id="ARBA00022705"/>
    </source>
</evidence>
<keyword evidence="6" id="KW-0239">DNA-directed DNA polymerase</keyword>
<keyword evidence="12" id="KW-1185">Reference proteome</keyword>
<evidence type="ECO:0000256" key="3">
    <source>
        <dbReference type="ARBA" id="ARBA00022679"/>
    </source>
</evidence>
<dbReference type="Pfam" id="PF06144">
    <property type="entry name" value="DNA_pol3_delta"/>
    <property type="match status" value="1"/>
</dbReference>
<dbReference type="EMBL" id="CP110232">
    <property type="protein sequence ID" value="WEG74339.1"/>
    <property type="molecule type" value="Genomic_DNA"/>
</dbReference>
<gene>
    <name evidence="11" type="primary">holA</name>
    <name evidence="11" type="ORF">OL234_08145</name>
</gene>
<name>A0AAF0I8N8_9ENTE</name>
<feature type="domain" description="DNA polymerase III delta N-terminal" evidence="9">
    <location>
        <begin position="19"/>
        <end position="144"/>
    </location>
</feature>
<evidence type="ECO:0000313" key="11">
    <source>
        <dbReference type="EMBL" id="WEG74339.1"/>
    </source>
</evidence>
<dbReference type="GO" id="GO:0003887">
    <property type="term" value="F:DNA-directed DNA polymerase activity"/>
    <property type="evidence" value="ECO:0007669"/>
    <property type="project" value="UniProtKB-KW"/>
</dbReference>
<evidence type="ECO:0000256" key="2">
    <source>
        <dbReference type="ARBA" id="ARBA00017703"/>
    </source>
</evidence>
<dbReference type="GO" id="GO:0009360">
    <property type="term" value="C:DNA polymerase III complex"/>
    <property type="evidence" value="ECO:0007669"/>
    <property type="project" value="InterPro"/>
</dbReference>
<dbReference type="NCBIfam" id="TIGR01128">
    <property type="entry name" value="holA"/>
    <property type="match status" value="1"/>
</dbReference>
<dbReference type="Gene3D" id="1.20.272.10">
    <property type="match status" value="1"/>
</dbReference>
<dbReference type="SUPFAM" id="SSF48019">
    <property type="entry name" value="post-AAA+ oligomerization domain-like"/>
    <property type="match status" value="1"/>
</dbReference>
<dbReference type="SUPFAM" id="SSF52540">
    <property type="entry name" value="P-loop containing nucleoside triphosphate hydrolases"/>
    <property type="match status" value="1"/>
</dbReference>
<keyword evidence="5" id="KW-0235">DNA replication</keyword>
<proteinExistence type="inferred from homology"/>
<dbReference type="RefSeq" id="WP_275470138.1">
    <property type="nucleotide sequence ID" value="NZ_CP110232.1"/>
</dbReference>
<evidence type="ECO:0000313" key="12">
    <source>
        <dbReference type="Proteomes" id="UP001179647"/>
    </source>
</evidence>
<keyword evidence="3 11" id="KW-0808">Transferase</keyword>
<dbReference type="Gene3D" id="3.40.50.300">
    <property type="entry name" value="P-loop containing nucleotide triphosphate hydrolases"/>
    <property type="match status" value="1"/>
</dbReference>
<dbReference type="PANTHER" id="PTHR34388:SF1">
    <property type="entry name" value="DNA POLYMERASE III SUBUNIT DELTA"/>
    <property type="match status" value="1"/>
</dbReference>